<protein>
    <submittedName>
        <fullName evidence="1">Uncharacterized protein</fullName>
    </submittedName>
</protein>
<accession>V6ASP5</accession>
<dbReference type="EMBL" id="CBTY010000008">
    <property type="protein sequence ID" value="CDI05627.1"/>
    <property type="molecule type" value="Genomic_DNA"/>
</dbReference>
<proteinExistence type="predicted"/>
<dbReference type="AlphaFoldDB" id="V6ASP5"/>
<evidence type="ECO:0000313" key="1">
    <source>
        <dbReference type="EMBL" id="CDI05627.1"/>
    </source>
</evidence>
<dbReference type="Proteomes" id="UP000018159">
    <property type="component" value="Unassembled WGS sequence"/>
</dbReference>
<comment type="caution">
    <text evidence="1">The sequence shown here is derived from an EMBL/GenBank/DDBJ whole genome shotgun (WGS) entry which is preliminary data.</text>
</comment>
<dbReference type="RefSeq" id="WP_048195573.1">
    <property type="nucleotide sequence ID" value="NZ_CBTY010000008.1"/>
</dbReference>
<organism evidence="1 2">
    <name type="scientific">Candidatus Nitrosotenuis uzonensis</name>
    <dbReference type="NCBI Taxonomy" id="1407055"/>
    <lineage>
        <taxon>Archaea</taxon>
        <taxon>Nitrososphaerota</taxon>
        <taxon>Candidatus Nitrosotenuis</taxon>
    </lineage>
</organism>
<sequence length="92" mass="10447">MVKSTTSPKSKKSITLEKEIETKVRKIQARLIEKTDQNWSLSTVLNILITGGLMQTKKMTSSDWQKIATLVENKTINFDDSLINDFTKKISS</sequence>
<dbReference type="STRING" id="1407055.NITUZ_30319"/>
<keyword evidence="2" id="KW-1185">Reference proteome</keyword>
<dbReference type="OrthoDB" id="8305at2157"/>
<name>V6ASP5_9ARCH</name>
<reference evidence="1 2" key="1">
    <citation type="journal article" date="2013" name="PLoS ONE">
        <title>Enrichment and Genome Sequence of the Group I.1a Ammonia-Oxidizing Archaeon ?Ca. Nitrosotenuis uzonensis? Representing a Clade Globally.</title>
        <authorList>
            <person name="Lebedeva E.V."/>
            <person name="Hatzenpichler R."/>
            <person name="Pelletier E."/>
            <person name="Schuster N."/>
            <person name="Hauzmayer S."/>
            <person name="Bulaev A."/>
            <person name="Grigor'eva N.V."/>
            <person name="Galushko A."/>
            <person name="Schmid M."/>
            <person name="Palatinszky M."/>
            <person name="Le Paslier D."/>
            <person name="Daims H."/>
            <person name="Wagner M."/>
        </authorList>
    </citation>
    <scope>NUCLEOTIDE SEQUENCE [LARGE SCALE GENOMIC DNA]</scope>
    <source>
        <strain evidence="1 2">N4</strain>
    </source>
</reference>
<gene>
    <name evidence="1" type="ORF">NITUZ_30319</name>
</gene>
<evidence type="ECO:0000313" key="2">
    <source>
        <dbReference type="Proteomes" id="UP000018159"/>
    </source>
</evidence>